<feature type="region of interest" description="Disordered" evidence="6">
    <location>
        <begin position="336"/>
        <end position="357"/>
    </location>
</feature>
<feature type="transmembrane region" description="Helical" evidence="7">
    <location>
        <begin position="174"/>
        <end position="196"/>
    </location>
</feature>
<evidence type="ECO:0000256" key="2">
    <source>
        <dbReference type="ARBA" id="ARBA00022692"/>
    </source>
</evidence>
<dbReference type="InterPro" id="IPR049326">
    <property type="entry name" value="Rhodopsin_dom_fungi"/>
</dbReference>
<dbReference type="Pfam" id="PF20684">
    <property type="entry name" value="Fung_rhodopsin"/>
    <property type="match status" value="1"/>
</dbReference>
<evidence type="ECO:0000256" key="5">
    <source>
        <dbReference type="ARBA" id="ARBA00038359"/>
    </source>
</evidence>
<dbReference type="PANTHER" id="PTHR33048:SF57">
    <property type="entry name" value="INTEGRAL MEMBRANE PROTEIN-RELATED"/>
    <property type="match status" value="1"/>
</dbReference>
<comment type="subcellular location">
    <subcellularLocation>
        <location evidence="1">Membrane</location>
        <topology evidence="1">Multi-pass membrane protein</topology>
    </subcellularLocation>
</comment>
<proteinExistence type="inferred from homology"/>
<feature type="transmembrane region" description="Helical" evidence="7">
    <location>
        <begin position="105"/>
        <end position="126"/>
    </location>
</feature>
<evidence type="ECO:0000256" key="6">
    <source>
        <dbReference type="SAM" id="MobiDB-lite"/>
    </source>
</evidence>
<evidence type="ECO:0000256" key="7">
    <source>
        <dbReference type="SAM" id="Phobius"/>
    </source>
</evidence>
<dbReference type="InterPro" id="IPR052337">
    <property type="entry name" value="SAT4-like"/>
</dbReference>
<evidence type="ECO:0000313" key="10">
    <source>
        <dbReference type="Proteomes" id="UP001227543"/>
    </source>
</evidence>
<feature type="transmembrane region" description="Helical" evidence="7">
    <location>
        <begin position="208"/>
        <end position="225"/>
    </location>
</feature>
<feature type="transmembrane region" description="Helical" evidence="7">
    <location>
        <begin position="147"/>
        <end position="168"/>
    </location>
</feature>
<evidence type="ECO:0000256" key="3">
    <source>
        <dbReference type="ARBA" id="ARBA00022989"/>
    </source>
</evidence>
<gene>
    <name evidence="9" type="ORF">CTAM01_16095</name>
</gene>
<keyword evidence="4 7" id="KW-0472">Membrane</keyword>
<organism evidence="9 10">
    <name type="scientific">Colletotrichum tamarilloi</name>
    <dbReference type="NCBI Taxonomy" id="1209934"/>
    <lineage>
        <taxon>Eukaryota</taxon>
        <taxon>Fungi</taxon>
        <taxon>Dikarya</taxon>
        <taxon>Ascomycota</taxon>
        <taxon>Pezizomycotina</taxon>
        <taxon>Sordariomycetes</taxon>
        <taxon>Hypocreomycetidae</taxon>
        <taxon>Glomerellales</taxon>
        <taxon>Glomerellaceae</taxon>
        <taxon>Colletotrichum</taxon>
        <taxon>Colletotrichum acutatum species complex</taxon>
    </lineage>
</organism>
<feature type="transmembrane region" description="Helical" evidence="7">
    <location>
        <begin position="74"/>
        <end position="93"/>
    </location>
</feature>
<dbReference type="Proteomes" id="UP001227543">
    <property type="component" value="Unassembled WGS sequence"/>
</dbReference>
<comment type="similarity">
    <text evidence="5">Belongs to the SAT4 family.</text>
</comment>
<feature type="compositionally biased region" description="Polar residues" evidence="6">
    <location>
        <begin position="336"/>
        <end position="354"/>
    </location>
</feature>
<evidence type="ECO:0000256" key="4">
    <source>
        <dbReference type="ARBA" id="ARBA00023136"/>
    </source>
</evidence>
<feature type="transmembrane region" description="Helical" evidence="7">
    <location>
        <begin position="31"/>
        <end position="53"/>
    </location>
</feature>
<dbReference type="PANTHER" id="PTHR33048">
    <property type="entry name" value="PTH11-LIKE INTEGRAL MEMBRANE PROTEIN (AFU_ORTHOLOGUE AFUA_5G11245)"/>
    <property type="match status" value="1"/>
</dbReference>
<keyword evidence="2 7" id="KW-0812">Transmembrane</keyword>
<feature type="domain" description="Rhodopsin" evidence="8">
    <location>
        <begin position="50"/>
        <end position="266"/>
    </location>
</feature>
<name>A0ABQ9QJM5_9PEZI</name>
<dbReference type="RefSeq" id="XP_060373340.1">
    <property type="nucleotide sequence ID" value="XM_060532088.1"/>
</dbReference>
<sequence>MDAVLPIFFELREESPTLITDRYPPLTRDGASLVLTACIMMVLTTLWTIMRFISRRITGISFHMEDYFYFSGQLLYYGVATCFILGVILGGAGHDVSVLDPNLHISHFVKIFLAAQVLYASELLAIKLSIITLMQRIFSQSSSWFRATSWVAVGLSCIWALYTALLGFTGCGDYTLAFSAVAIFDIITDIVIVVLPIKVVSGLQMARAHKIALCVVFGAGVRLYYTLTADFVNITRGFASASISGVLQSGIAVMVASSPMLRPVFDRTIVRWLSLSIRSTSQGHIVKSSKSSQLGSHRRGDGFKQMSDSDENLSWEMQGLGNRANCRTGRISQAQISAGTVSQPASPRSPTPDSTGIAITRTVAVERHNVGRGSLS</sequence>
<protein>
    <submittedName>
        <fullName evidence="9">Integral membrane protein</fullName>
    </submittedName>
</protein>
<feature type="region of interest" description="Disordered" evidence="6">
    <location>
        <begin position="286"/>
        <end position="308"/>
    </location>
</feature>
<dbReference type="GeneID" id="85416326"/>
<evidence type="ECO:0000256" key="1">
    <source>
        <dbReference type="ARBA" id="ARBA00004141"/>
    </source>
</evidence>
<evidence type="ECO:0000313" key="9">
    <source>
        <dbReference type="EMBL" id="KAK1473362.1"/>
    </source>
</evidence>
<comment type="caution">
    <text evidence="9">The sequence shown here is derived from an EMBL/GenBank/DDBJ whole genome shotgun (WGS) entry which is preliminary data.</text>
</comment>
<dbReference type="EMBL" id="MLFU01000196">
    <property type="protein sequence ID" value="KAK1473362.1"/>
    <property type="molecule type" value="Genomic_DNA"/>
</dbReference>
<keyword evidence="3 7" id="KW-1133">Transmembrane helix</keyword>
<evidence type="ECO:0000259" key="8">
    <source>
        <dbReference type="Pfam" id="PF20684"/>
    </source>
</evidence>
<accession>A0ABQ9QJM5</accession>
<reference evidence="9 10" key="1">
    <citation type="submission" date="2016-10" db="EMBL/GenBank/DDBJ databases">
        <title>The genome sequence of Colletotrichum fioriniae PJ7.</title>
        <authorList>
            <person name="Baroncelli R."/>
        </authorList>
    </citation>
    <scope>NUCLEOTIDE SEQUENCE [LARGE SCALE GENOMIC DNA]</scope>
    <source>
        <strain evidence="9 10">Tom-12</strain>
    </source>
</reference>
<keyword evidence="10" id="KW-1185">Reference proteome</keyword>
<feature type="compositionally biased region" description="Polar residues" evidence="6">
    <location>
        <begin position="286"/>
        <end position="295"/>
    </location>
</feature>